<proteinExistence type="predicted"/>
<evidence type="ECO:0008006" key="3">
    <source>
        <dbReference type="Google" id="ProtNLM"/>
    </source>
</evidence>
<dbReference type="AlphaFoldDB" id="A0A318RPK2"/>
<dbReference type="OrthoDB" id="4144896at2"/>
<evidence type="ECO:0000313" key="2">
    <source>
        <dbReference type="Proteomes" id="UP000247591"/>
    </source>
</evidence>
<accession>A0A318RPK2</accession>
<dbReference type="EMBL" id="QJSP01000004">
    <property type="protein sequence ID" value="PYE18570.1"/>
    <property type="molecule type" value="Genomic_DNA"/>
</dbReference>
<evidence type="ECO:0000313" key="1">
    <source>
        <dbReference type="EMBL" id="PYE18570.1"/>
    </source>
</evidence>
<reference evidence="1 2" key="1">
    <citation type="submission" date="2018-06" db="EMBL/GenBank/DDBJ databases">
        <title>Genomic Encyclopedia of Type Strains, Phase IV (KMG-IV): sequencing the most valuable type-strain genomes for metagenomic binning, comparative biology and taxonomic classification.</title>
        <authorList>
            <person name="Goeker M."/>
        </authorList>
    </citation>
    <scope>NUCLEOTIDE SEQUENCE [LARGE SCALE GENOMIC DNA]</scope>
    <source>
        <strain evidence="1 2">DSM 45521</strain>
    </source>
</reference>
<dbReference type="Proteomes" id="UP000247591">
    <property type="component" value="Unassembled WGS sequence"/>
</dbReference>
<gene>
    <name evidence="1" type="ORF">DFR67_104149</name>
</gene>
<dbReference type="RefSeq" id="WP_110469023.1">
    <property type="nucleotide sequence ID" value="NZ_QJSP01000004.1"/>
</dbReference>
<protein>
    <recommendedName>
        <fullName evidence="3">IrrE N-terminal-like domain-containing protein</fullName>
    </recommendedName>
</protein>
<comment type="caution">
    <text evidence="1">The sequence shown here is derived from an EMBL/GenBank/DDBJ whole genome shotgun (WGS) entry which is preliminary data.</text>
</comment>
<organism evidence="1 2">
    <name type="scientific">Williamsia limnetica</name>
    <dbReference type="NCBI Taxonomy" id="882452"/>
    <lineage>
        <taxon>Bacteria</taxon>
        <taxon>Bacillati</taxon>
        <taxon>Actinomycetota</taxon>
        <taxon>Actinomycetes</taxon>
        <taxon>Mycobacteriales</taxon>
        <taxon>Nocardiaceae</taxon>
        <taxon>Williamsia</taxon>
    </lineage>
</organism>
<name>A0A318RPK2_WILLI</name>
<keyword evidence="2" id="KW-1185">Reference proteome</keyword>
<sequence length="170" mass="18730">MRSERILRALCRRELADLELDLPLDAEQLCARYGDKRGRAIKILAHPLPAGTPNGVWLMADDADYFFYQANTTKLHRDQIVIHEFGHLIAGHQILGTPGSLLAAGAPDEGETSEALSRTCYSDEREWEAEMLATIIREWAAKATQGVGQSAKHDGLRGIQSILGGHSGWL</sequence>